<dbReference type="Proteomes" id="UP000317355">
    <property type="component" value="Unassembled WGS sequence"/>
</dbReference>
<comment type="caution">
    <text evidence="1">The sequence shown here is derived from an EMBL/GenBank/DDBJ whole genome shotgun (WGS) entry which is preliminary data.</text>
</comment>
<organism evidence="1 2">
    <name type="scientific">Sedimenticola thiotaurini</name>
    <dbReference type="NCBI Taxonomy" id="1543721"/>
    <lineage>
        <taxon>Bacteria</taxon>
        <taxon>Pseudomonadati</taxon>
        <taxon>Pseudomonadota</taxon>
        <taxon>Gammaproteobacteria</taxon>
        <taxon>Chromatiales</taxon>
        <taxon>Sedimenticolaceae</taxon>
        <taxon>Sedimenticola</taxon>
    </lineage>
</organism>
<proteinExistence type="predicted"/>
<gene>
    <name evidence="1" type="ORF">FHK82_03330</name>
</gene>
<protein>
    <submittedName>
        <fullName evidence="1">Uncharacterized protein</fullName>
    </submittedName>
</protein>
<reference evidence="1 2" key="1">
    <citation type="submission" date="2019-07" db="EMBL/GenBank/DDBJ databases">
        <title>The pathways for chlorine oxyanion respiration interact through the shared metabolite chlorate.</title>
        <authorList>
            <person name="Barnum T.P."/>
            <person name="Cheng Y."/>
            <person name="Hill K.A."/>
            <person name="Lucas L.N."/>
            <person name="Carlson H.K."/>
            <person name="Coates J.D."/>
        </authorList>
    </citation>
    <scope>NUCLEOTIDE SEQUENCE [LARGE SCALE GENOMIC DNA]</scope>
    <source>
        <strain evidence="1">BK-3</strain>
    </source>
</reference>
<accession>A0A558DDJ3</accession>
<evidence type="ECO:0000313" key="2">
    <source>
        <dbReference type="Proteomes" id="UP000317355"/>
    </source>
</evidence>
<evidence type="ECO:0000313" key="1">
    <source>
        <dbReference type="EMBL" id="TVT59077.1"/>
    </source>
</evidence>
<dbReference type="EMBL" id="VMRY01000006">
    <property type="protein sequence ID" value="TVT59077.1"/>
    <property type="molecule type" value="Genomic_DNA"/>
</dbReference>
<dbReference type="AlphaFoldDB" id="A0A558DDJ3"/>
<name>A0A558DDJ3_9GAMM</name>
<sequence>MIIYSPLLLIPVLLALWFHHKRNQRRAEQKREEERRALEQNLVPCFTCGLKIPKEGALEKKGRYFCGVKKQEREKRLQRTTPDTPPSQ</sequence>